<evidence type="ECO:0000256" key="2">
    <source>
        <dbReference type="ARBA" id="ARBA00022771"/>
    </source>
</evidence>
<dbReference type="PANTHER" id="PTHR31973:SF195">
    <property type="entry name" value="MUDR FAMILY TRANSPOSASE"/>
    <property type="match status" value="1"/>
</dbReference>
<keyword evidence="3" id="KW-0862">Zinc</keyword>
<dbReference type="GO" id="GO:0008270">
    <property type="term" value="F:zinc ion binding"/>
    <property type="evidence" value="ECO:0007669"/>
    <property type="project" value="UniProtKB-KW"/>
</dbReference>
<keyword evidence="1" id="KW-0479">Metal-binding</keyword>
<comment type="caution">
    <text evidence="6">The sequence shown here is derived from an EMBL/GenBank/DDBJ whole genome shotgun (WGS) entry which is preliminary data.</text>
</comment>
<dbReference type="AlphaFoldDB" id="A0A9R1XSP6"/>
<evidence type="ECO:0000256" key="3">
    <source>
        <dbReference type="ARBA" id="ARBA00022833"/>
    </source>
</evidence>
<keyword evidence="7" id="KW-1185">Reference proteome</keyword>
<dbReference type="Pfam" id="PF04434">
    <property type="entry name" value="SWIM"/>
    <property type="match status" value="1"/>
</dbReference>
<evidence type="ECO:0000259" key="5">
    <source>
        <dbReference type="PROSITE" id="PS50966"/>
    </source>
</evidence>
<dbReference type="SMART" id="SM00575">
    <property type="entry name" value="ZnF_PMZ"/>
    <property type="match status" value="1"/>
</dbReference>
<dbReference type="Proteomes" id="UP000235145">
    <property type="component" value="Unassembled WGS sequence"/>
</dbReference>
<organism evidence="6 7">
    <name type="scientific">Lactuca sativa</name>
    <name type="common">Garden lettuce</name>
    <dbReference type="NCBI Taxonomy" id="4236"/>
    <lineage>
        <taxon>Eukaryota</taxon>
        <taxon>Viridiplantae</taxon>
        <taxon>Streptophyta</taxon>
        <taxon>Embryophyta</taxon>
        <taxon>Tracheophyta</taxon>
        <taxon>Spermatophyta</taxon>
        <taxon>Magnoliopsida</taxon>
        <taxon>eudicotyledons</taxon>
        <taxon>Gunneridae</taxon>
        <taxon>Pentapetalae</taxon>
        <taxon>asterids</taxon>
        <taxon>campanulids</taxon>
        <taxon>Asterales</taxon>
        <taxon>Asteraceae</taxon>
        <taxon>Cichorioideae</taxon>
        <taxon>Cichorieae</taxon>
        <taxon>Lactucinae</taxon>
        <taxon>Lactuca</taxon>
    </lineage>
</organism>
<feature type="domain" description="SWIM-type" evidence="5">
    <location>
        <begin position="210"/>
        <end position="242"/>
    </location>
</feature>
<protein>
    <recommendedName>
        <fullName evidence="5">SWIM-type domain-containing protein</fullName>
    </recommendedName>
</protein>
<accession>A0A9R1XSP6</accession>
<dbReference type="EMBL" id="NBSK02000001">
    <property type="protein sequence ID" value="KAJ0224346.1"/>
    <property type="molecule type" value="Genomic_DNA"/>
</dbReference>
<dbReference type="PROSITE" id="PS50966">
    <property type="entry name" value="ZF_SWIM"/>
    <property type="match status" value="1"/>
</dbReference>
<dbReference type="PANTHER" id="PTHR31973">
    <property type="entry name" value="POLYPROTEIN, PUTATIVE-RELATED"/>
    <property type="match status" value="1"/>
</dbReference>
<keyword evidence="2 4" id="KW-0863">Zinc-finger</keyword>
<dbReference type="InterPro" id="IPR007527">
    <property type="entry name" value="Znf_SWIM"/>
</dbReference>
<evidence type="ECO:0000256" key="4">
    <source>
        <dbReference type="PROSITE-ProRule" id="PRU00325"/>
    </source>
</evidence>
<name>A0A9R1XSP6_LACSA</name>
<dbReference type="InterPro" id="IPR006564">
    <property type="entry name" value="Znf_PMZ"/>
</dbReference>
<evidence type="ECO:0000256" key="1">
    <source>
        <dbReference type="ARBA" id="ARBA00022723"/>
    </source>
</evidence>
<sequence length="330" mass="38807">MLVRKRVKCLLLLQKMPTIIYYQFLMPLLMRKLHTVGVGIIHAMENLEEWKEPVGYHRFCLRHIRSNLMKKYKSVRLKSFCWDIGSTTQKRKFVKYKKQIKAINLEAWQYLDQIDKRSLTTNISKSMNNALRGARQLPFRACIDLTFNRTVKHSDAAMNCNTPLPSRMWPLFRKRDTSAQSHTLTEFNYNEGVYRLVTKLLVNENGGNTHTVSYYQHTCTCGKWQMERFPCSHALAVCRFRGDNHFSIINHVYTTMTYKQQYNDGFSPLSHSIQADNSKCVVGRGRRRANRFRNEIDVHHHAEPRKCGLCHQSGHNRRNFSNSQPRFNAM</sequence>
<proteinExistence type="predicted"/>
<gene>
    <name evidence="6" type="ORF">LSAT_V11C100029350</name>
</gene>
<reference evidence="6 7" key="1">
    <citation type="journal article" date="2017" name="Nat. Commun.">
        <title>Genome assembly with in vitro proximity ligation data and whole-genome triplication in lettuce.</title>
        <authorList>
            <person name="Reyes-Chin-Wo S."/>
            <person name="Wang Z."/>
            <person name="Yang X."/>
            <person name="Kozik A."/>
            <person name="Arikit S."/>
            <person name="Song C."/>
            <person name="Xia L."/>
            <person name="Froenicke L."/>
            <person name="Lavelle D.O."/>
            <person name="Truco M.J."/>
            <person name="Xia R."/>
            <person name="Zhu S."/>
            <person name="Xu C."/>
            <person name="Xu H."/>
            <person name="Xu X."/>
            <person name="Cox K."/>
            <person name="Korf I."/>
            <person name="Meyers B.C."/>
            <person name="Michelmore R.W."/>
        </authorList>
    </citation>
    <scope>NUCLEOTIDE SEQUENCE [LARGE SCALE GENOMIC DNA]</scope>
    <source>
        <strain evidence="7">cv. Salinas</strain>
        <tissue evidence="6">Seedlings</tissue>
    </source>
</reference>
<evidence type="ECO:0000313" key="7">
    <source>
        <dbReference type="Proteomes" id="UP000235145"/>
    </source>
</evidence>
<evidence type="ECO:0000313" key="6">
    <source>
        <dbReference type="EMBL" id="KAJ0224346.1"/>
    </source>
</evidence>